<proteinExistence type="inferred from homology"/>
<accession>A0A1Z8AKD5</accession>
<reference evidence="4" key="1">
    <citation type="journal article" date="2017" name="Proc. Natl. Acad. Sci. U.S.A.">
        <title>Simulation of Deepwater Horizon oil plume reveals substrate specialization within a complex community of hydrocarbon-degraders.</title>
        <authorList>
            <person name="Hu P."/>
            <person name="Dubinsky E.A."/>
            <person name="Probst A.J."/>
            <person name="Wang J."/>
            <person name="Sieber C.M.K."/>
            <person name="Tom L.M."/>
            <person name="Gardinali P."/>
            <person name="Banfield J.F."/>
            <person name="Atlas R.M."/>
            <person name="Andersen G.L."/>
        </authorList>
    </citation>
    <scope>NUCLEOTIDE SEQUENCE [LARGE SCALE GENOMIC DNA]</scope>
</reference>
<dbReference type="SUPFAM" id="SSF49785">
    <property type="entry name" value="Galactose-binding domain-like"/>
    <property type="match status" value="1"/>
</dbReference>
<dbReference type="InterPro" id="IPR013857">
    <property type="entry name" value="NADH-UbQ_OxRdtase-assoc_prot30"/>
</dbReference>
<dbReference type="Proteomes" id="UP000196102">
    <property type="component" value="Unassembled WGS sequence"/>
</dbReference>
<dbReference type="Pfam" id="PF08547">
    <property type="entry name" value="CIA30"/>
    <property type="match status" value="1"/>
</dbReference>
<dbReference type="PANTHER" id="PTHR13194:SF19">
    <property type="entry name" value="NAD(P)-BINDING ROSSMANN-FOLD SUPERFAMILY PROTEIN"/>
    <property type="match status" value="1"/>
</dbReference>
<sequence>MIRIIISTTLSLFLFHLNTMIFDFNKNADISVWKIVDDRVMGGISQGRFSLTDEGYGKFHGLVTTESNGGFSSVDYNFNTLEVGSKDKLKVRLKGDGKIYQLRVKAFSSDRHNYIKEISTSGDWETFEIPLAYMYPSWRGNKLNIPNFDKDQITSITILIANGKRENFEILLDSIELIKS</sequence>
<dbReference type="PANTHER" id="PTHR13194">
    <property type="entry name" value="COMPLEX I INTERMEDIATE-ASSOCIATED PROTEIN 30"/>
    <property type="match status" value="1"/>
</dbReference>
<evidence type="ECO:0000256" key="1">
    <source>
        <dbReference type="ARBA" id="ARBA00007884"/>
    </source>
</evidence>
<evidence type="ECO:0000313" key="3">
    <source>
        <dbReference type="EMBL" id="OUS10779.1"/>
    </source>
</evidence>
<gene>
    <name evidence="3" type="ORF">A9Q93_12505</name>
</gene>
<organism evidence="3 4">
    <name type="scientific">Nonlabens dokdonensis</name>
    <dbReference type="NCBI Taxonomy" id="328515"/>
    <lineage>
        <taxon>Bacteria</taxon>
        <taxon>Pseudomonadati</taxon>
        <taxon>Bacteroidota</taxon>
        <taxon>Flavobacteriia</taxon>
        <taxon>Flavobacteriales</taxon>
        <taxon>Flavobacteriaceae</taxon>
        <taxon>Nonlabens</taxon>
    </lineage>
</organism>
<protein>
    <submittedName>
        <fullName evidence="3">CIA30 family protein</fullName>
    </submittedName>
</protein>
<comment type="caution">
    <text evidence="3">The sequence shown here is derived from an EMBL/GenBank/DDBJ whole genome shotgun (WGS) entry which is preliminary data.</text>
</comment>
<dbReference type="InterPro" id="IPR039131">
    <property type="entry name" value="NDUFAF1"/>
</dbReference>
<evidence type="ECO:0000313" key="4">
    <source>
        <dbReference type="Proteomes" id="UP000196102"/>
    </source>
</evidence>
<dbReference type="AlphaFoldDB" id="A0A1Z8AKD5"/>
<comment type="similarity">
    <text evidence="1">Belongs to the CIA30 family.</text>
</comment>
<feature type="domain" description="NADH:ubiquinone oxidoreductase intermediate-associated protein 30" evidence="2">
    <location>
        <begin position="22"/>
        <end position="170"/>
    </location>
</feature>
<dbReference type="InterPro" id="IPR008979">
    <property type="entry name" value="Galactose-bd-like_sf"/>
</dbReference>
<evidence type="ECO:0000259" key="2">
    <source>
        <dbReference type="Pfam" id="PF08547"/>
    </source>
</evidence>
<dbReference type="EMBL" id="MAAX01000190">
    <property type="protein sequence ID" value="OUS10779.1"/>
    <property type="molecule type" value="Genomic_DNA"/>
</dbReference>
<name>A0A1Z8AKD5_9FLAO</name>